<evidence type="ECO:0000256" key="1">
    <source>
        <dbReference type="ARBA" id="ARBA00022553"/>
    </source>
</evidence>
<comment type="caution">
    <text evidence="10">The sequence shown here is derived from an EMBL/GenBank/DDBJ whole genome shotgun (WGS) entry which is preliminary data.</text>
</comment>
<dbReference type="InterPro" id="IPR011006">
    <property type="entry name" value="CheY-like_superfamily"/>
</dbReference>
<keyword evidence="2" id="KW-0902">Two-component regulatory system</keyword>
<dbReference type="RefSeq" id="WP_199384609.1">
    <property type="nucleotide sequence ID" value="NZ_JAEMHM010000010.1"/>
</dbReference>
<evidence type="ECO:0000256" key="7">
    <source>
        <dbReference type="PROSITE-ProRule" id="PRU01091"/>
    </source>
</evidence>
<dbReference type="NCBIfam" id="TIGR01387">
    <property type="entry name" value="cztR_silR_copR"/>
    <property type="match status" value="1"/>
</dbReference>
<dbReference type="GO" id="GO:0005829">
    <property type="term" value="C:cytosol"/>
    <property type="evidence" value="ECO:0007669"/>
    <property type="project" value="TreeGrafter"/>
</dbReference>
<keyword evidence="5" id="KW-0804">Transcription</keyword>
<keyword evidence="11" id="KW-1185">Reference proteome</keyword>
<dbReference type="Proteomes" id="UP000636888">
    <property type="component" value="Unassembled WGS sequence"/>
</dbReference>
<feature type="domain" description="OmpR/PhoB-type" evidence="9">
    <location>
        <begin position="124"/>
        <end position="222"/>
    </location>
</feature>
<evidence type="ECO:0000256" key="4">
    <source>
        <dbReference type="ARBA" id="ARBA00023125"/>
    </source>
</evidence>
<feature type="modified residue" description="4-aspartylphosphate" evidence="6">
    <location>
        <position position="51"/>
    </location>
</feature>
<evidence type="ECO:0000259" key="8">
    <source>
        <dbReference type="PROSITE" id="PS50110"/>
    </source>
</evidence>
<evidence type="ECO:0000256" key="2">
    <source>
        <dbReference type="ARBA" id="ARBA00023012"/>
    </source>
</evidence>
<dbReference type="Gene3D" id="1.10.10.10">
    <property type="entry name" value="Winged helix-like DNA-binding domain superfamily/Winged helix DNA-binding domain"/>
    <property type="match status" value="1"/>
</dbReference>
<dbReference type="SUPFAM" id="SSF52172">
    <property type="entry name" value="CheY-like"/>
    <property type="match status" value="1"/>
</dbReference>
<dbReference type="CDD" id="cd00383">
    <property type="entry name" value="trans_reg_C"/>
    <property type="match status" value="1"/>
</dbReference>
<dbReference type="Gene3D" id="3.40.50.2300">
    <property type="match status" value="1"/>
</dbReference>
<dbReference type="Pfam" id="PF00486">
    <property type="entry name" value="Trans_reg_C"/>
    <property type="match status" value="1"/>
</dbReference>
<name>A0A8J7IRR2_9BACT</name>
<evidence type="ECO:0000256" key="5">
    <source>
        <dbReference type="ARBA" id="ARBA00023163"/>
    </source>
</evidence>
<dbReference type="Pfam" id="PF00072">
    <property type="entry name" value="Response_reg"/>
    <property type="match status" value="1"/>
</dbReference>
<dbReference type="EMBL" id="JAEMHM010000010">
    <property type="protein sequence ID" value="MBJ6725719.1"/>
    <property type="molecule type" value="Genomic_DNA"/>
</dbReference>
<dbReference type="PANTHER" id="PTHR48111">
    <property type="entry name" value="REGULATOR OF RPOS"/>
    <property type="match status" value="1"/>
</dbReference>
<proteinExistence type="predicted"/>
<dbReference type="InterPro" id="IPR001867">
    <property type="entry name" value="OmpR/PhoB-type_DNA-bd"/>
</dbReference>
<organism evidence="10 11">
    <name type="scientific">Geomesophilobacter sediminis</name>
    <dbReference type="NCBI Taxonomy" id="2798584"/>
    <lineage>
        <taxon>Bacteria</taxon>
        <taxon>Pseudomonadati</taxon>
        <taxon>Thermodesulfobacteriota</taxon>
        <taxon>Desulfuromonadia</taxon>
        <taxon>Geobacterales</taxon>
        <taxon>Geobacteraceae</taxon>
        <taxon>Geomesophilobacter</taxon>
    </lineage>
</organism>
<keyword evidence="3" id="KW-0805">Transcription regulation</keyword>
<gene>
    <name evidence="10" type="ORF">JFN93_13445</name>
</gene>
<dbReference type="InterPro" id="IPR036388">
    <property type="entry name" value="WH-like_DNA-bd_sf"/>
</dbReference>
<dbReference type="PANTHER" id="PTHR48111:SF76">
    <property type="entry name" value="TWO-COMPONENT RESPONSE REGULATOR"/>
    <property type="match status" value="1"/>
</dbReference>
<reference evidence="10" key="1">
    <citation type="submission" date="2020-12" db="EMBL/GenBank/DDBJ databases">
        <title>Geomonas sp. Red875, isolated from river sediment.</title>
        <authorList>
            <person name="Xu Z."/>
            <person name="Zhang Z."/>
            <person name="Masuda Y."/>
            <person name="Itoh H."/>
            <person name="Senoo K."/>
        </authorList>
    </citation>
    <scope>NUCLEOTIDE SEQUENCE</scope>
    <source>
        <strain evidence="10">Red875</strain>
    </source>
</reference>
<dbReference type="GO" id="GO:0032993">
    <property type="term" value="C:protein-DNA complex"/>
    <property type="evidence" value="ECO:0007669"/>
    <property type="project" value="TreeGrafter"/>
</dbReference>
<dbReference type="PROSITE" id="PS51755">
    <property type="entry name" value="OMPR_PHOB"/>
    <property type="match status" value="1"/>
</dbReference>
<keyword evidence="4 7" id="KW-0238">DNA-binding</keyword>
<feature type="domain" description="Response regulatory" evidence="8">
    <location>
        <begin position="2"/>
        <end position="116"/>
    </location>
</feature>
<evidence type="ECO:0000259" key="9">
    <source>
        <dbReference type="PROSITE" id="PS51755"/>
    </source>
</evidence>
<dbReference type="GO" id="GO:0000976">
    <property type="term" value="F:transcription cis-regulatory region binding"/>
    <property type="evidence" value="ECO:0007669"/>
    <property type="project" value="TreeGrafter"/>
</dbReference>
<dbReference type="AlphaFoldDB" id="A0A8J7IRR2"/>
<dbReference type="InterPro" id="IPR039420">
    <property type="entry name" value="WalR-like"/>
</dbReference>
<dbReference type="GO" id="GO:0000156">
    <property type="term" value="F:phosphorelay response regulator activity"/>
    <property type="evidence" value="ECO:0007669"/>
    <property type="project" value="TreeGrafter"/>
</dbReference>
<evidence type="ECO:0000256" key="6">
    <source>
        <dbReference type="PROSITE-ProRule" id="PRU00169"/>
    </source>
</evidence>
<sequence length="228" mass="25299">MYFLVVEDEERAAAQLQKGLSEVSVVSDVCSNGLDAVALALKKEYDLIILDLMLPGIDGFEVLKRIRAAGVATPVIVLTARDSVTDRVTGLRSGADDYLVKPFSFAELIARIQALLRRGQALQHDELRVADLVVNFFAHRATRAGKHLDLTPKEFSLLSLMIRRQGEVLSRARIAERIWNLGFDSNMKIVDVKIGNLRAKVDGPHEKKLIHTVRGVGYVLEDRELAGE</sequence>
<dbReference type="InterPro" id="IPR006291">
    <property type="entry name" value="CusR-like"/>
</dbReference>
<evidence type="ECO:0000313" key="10">
    <source>
        <dbReference type="EMBL" id="MBJ6725719.1"/>
    </source>
</evidence>
<dbReference type="PROSITE" id="PS50110">
    <property type="entry name" value="RESPONSE_REGULATORY"/>
    <property type="match status" value="1"/>
</dbReference>
<evidence type="ECO:0000313" key="11">
    <source>
        <dbReference type="Proteomes" id="UP000636888"/>
    </source>
</evidence>
<dbReference type="SMART" id="SM00448">
    <property type="entry name" value="REC"/>
    <property type="match status" value="1"/>
</dbReference>
<evidence type="ECO:0000256" key="3">
    <source>
        <dbReference type="ARBA" id="ARBA00023015"/>
    </source>
</evidence>
<feature type="DNA-binding region" description="OmpR/PhoB-type" evidence="7">
    <location>
        <begin position="124"/>
        <end position="222"/>
    </location>
</feature>
<dbReference type="Gene3D" id="6.10.250.690">
    <property type="match status" value="1"/>
</dbReference>
<accession>A0A8J7IRR2</accession>
<dbReference type="InterPro" id="IPR001789">
    <property type="entry name" value="Sig_transdc_resp-reg_receiver"/>
</dbReference>
<dbReference type="SMART" id="SM00862">
    <property type="entry name" value="Trans_reg_C"/>
    <property type="match status" value="1"/>
</dbReference>
<dbReference type="FunFam" id="1.10.10.10:FF:000005">
    <property type="entry name" value="Two-component system response regulator"/>
    <property type="match status" value="1"/>
</dbReference>
<protein>
    <submittedName>
        <fullName evidence="10">Heavy metal response regulator transcription factor</fullName>
    </submittedName>
</protein>
<dbReference type="GO" id="GO:0006355">
    <property type="term" value="P:regulation of DNA-templated transcription"/>
    <property type="evidence" value="ECO:0007669"/>
    <property type="project" value="InterPro"/>
</dbReference>
<keyword evidence="1 6" id="KW-0597">Phosphoprotein</keyword>